<dbReference type="SUPFAM" id="SSF51161">
    <property type="entry name" value="Trimeric LpxA-like enzymes"/>
    <property type="match status" value="1"/>
</dbReference>
<dbReference type="PANTHER" id="PTHR13061:SF29">
    <property type="entry name" value="GAMMA CARBONIC ANHYDRASE-LIKE 1, MITOCHONDRIAL-RELATED"/>
    <property type="match status" value="1"/>
</dbReference>
<dbReference type="Proteomes" id="UP000540506">
    <property type="component" value="Unassembled WGS sequence"/>
</dbReference>
<protein>
    <submittedName>
        <fullName evidence="1">Carbonic anhydrase/acetyltransferase-like protein (Isoleucine patch superfamily)</fullName>
    </submittedName>
</protein>
<dbReference type="InterPro" id="IPR050484">
    <property type="entry name" value="Transf_Hexapept/Carb_Anhydrase"/>
</dbReference>
<name>A0A7W7VT04_KITKI</name>
<comment type="caution">
    <text evidence="1">The sequence shown here is derived from an EMBL/GenBank/DDBJ whole genome shotgun (WGS) entry which is preliminary data.</text>
</comment>
<dbReference type="EMBL" id="JACHJV010000001">
    <property type="protein sequence ID" value="MBB4921283.1"/>
    <property type="molecule type" value="Genomic_DNA"/>
</dbReference>
<evidence type="ECO:0000313" key="2">
    <source>
        <dbReference type="Proteomes" id="UP000540506"/>
    </source>
</evidence>
<dbReference type="Gene3D" id="2.160.10.10">
    <property type="entry name" value="Hexapeptide repeat proteins"/>
    <property type="match status" value="1"/>
</dbReference>
<dbReference type="GO" id="GO:0016740">
    <property type="term" value="F:transferase activity"/>
    <property type="evidence" value="ECO:0007669"/>
    <property type="project" value="UniProtKB-KW"/>
</dbReference>
<dbReference type="Pfam" id="PF00132">
    <property type="entry name" value="Hexapep"/>
    <property type="match status" value="1"/>
</dbReference>
<gene>
    <name evidence="1" type="ORF">FHR34_000276</name>
</gene>
<keyword evidence="1" id="KW-0808">Transferase</keyword>
<reference evidence="1 2" key="1">
    <citation type="submission" date="2020-08" db="EMBL/GenBank/DDBJ databases">
        <title>Sequencing the genomes of 1000 actinobacteria strains.</title>
        <authorList>
            <person name="Klenk H.-P."/>
        </authorList>
    </citation>
    <scope>NUCLEOTIDE SEQUENCE [LARGE SCALE GENOMIC DNA]</scope>
    <source>
        <strain evidence="1 2">DSM 41654</strain>
    </source>
</reference>
<evidence type="ECO:0000313" key="1">
    <source>
        <dbReference type="EMBL" id="MBB4921283.1"/>
    </source>
</evidence>
<dbReference type="InterPro" id="IPR001451">
    <property type="entry name" value="Hexapep"/>
</dbReference>
<dbReference type="AlphaFoldDB" id="A0A7W7VT04"/>
<organism evidence="1 2">
    <name type="scientific">Kitasatospora kifunensis</name>
    <name type="common">Streptomyces kifunensis</name>
    <dbReference type="NCBI Taxonomy" id="58351"/>
    <lineage>
        <taxon>Bacteria</taxon>
        <taxon>Bacillati</taxon>
        <taxon>Actinomycetota</taxon>
        <taxon>Actinomycetes</taxon>
        <taxon>Kitasatosporales</taxon>
        <taxon>Streptomycetaceae</taxon>
        <taxon>Kitasatospora</taxon>
    </lineage>
</organism>
<dbReference type="CDD" id="cd04645">
    <property type="entry name" value="LbH_gamma_CA_like"/>
    <property type="match status" value="1"/>
</dbReference>
<dbReference type="InterPro" id="IPR011004">
    <property type="entry name" value="Trimer_LpxA-like_sf"/>
</dbReference>
<sequence length="181" mass="18331">MAQRALIAAVGGRQPVVDAQCFVAPMAVVVGEVTLHPGASVWYGAVLRADCGPIVIGAGSNVQDNCSLHVDLGFPMTIGERVSIGHNAVLHGCTVEDGSLVGMGATVLNGAVIGAGSIVAAQALVPQGMQVPPGSLVAGVPAKVKRPLTEEEREAISVNAVLYVDLAKAHQTALSEHEDAG</sequence>
<dbReference type="PANTHER" id="PTHR13061">
    <property type="entry name" value="DYNACTIN SUBUNIT P25"/>
    <property type="match status" value="1"/>
</dbReference>
<dbReference type="InterPro" id="IPR047324">
    <property type="entry name" value="LbH_gamma_CA-like"/>
</dbReference>
<proteinExistence type="predicted"/>
<accession>A0A7W7VT04</accession>
<dbReference type="RefSeq" id="WP_184933640.1">
    <property type="nucleotide sequence ID" value="NZ_JACHJV010000001.1"/>
</dbReference>
<keyword evidence="2" id="KW-1185">Reference proteome</keyword>